<sequence>MALALLRRRPSDIPLARDPSGRFLVWITALMVYLAGLALAGALTVSDMARRWDSGLAGGLTVQIAPLPTSASATPMVPPPVAPLPVAPLDERVEAALTILRSAPGVKSARALTSADTARLLEPWLGPEAADPLLPMPRLIDVVTDGPVDVAGLVDRLKSAAPGATLDDHAVWLADLRSFTGAVHLAALALVALIGGAGVMSVVFSVRAGLAIHRHVVELLHLMGATDRYIARQFERHVVGLSLRGGLVGLGLAVATLVGVRHAAHGLRASLLPDLTLAVWQWAALGLVPLAAALLALLTARWTVLRTLEAMP</sequence>
<dbReference type="PANTHER" id="PTHR47755:SF1">
    <property type="entry name" value="CELL DIVISION PROTEIN FTSX"/>
    <property type="match status" value="1"/>
</dbReference>
<dbReference type="GO" id="GO:0051301">
    <property type="term" value="P:cell division"/>
    <property type="evidence" value="ECO:0007669"/>
    <property type="project" value="InterPro"/>
</dbReference>
<dbReference type="InterPro" id="IPR004513">
    <property type="entry name" value="FtsX"/>
</dbReference>
<dbReference type="AlphaFoldDB" id="A0A431VF75"/>
<organism evidence="2 3">
    <name type="scientific">Azospirillum griseum</name>
    <dbReference type="NCBI Taxonomy" id="2496639"/>
    <lineage>
        <taxon>Bacteria</taxon>
        <taxon>Pseudomonadati</taxon>
        <taxon>Pseudomonadota</taxon>
        <taxon>Alphaproteobacteria</taxon>
        <taxon>Rhodospirillales</taxon>
        <taxon>Azospirillaceae</taxon>
        <taxon>Azospirillum</taxon>
    </lineage>
</organism>
<dbReference type="EMBL" id="RXMA01000015">
    <property type="protein sequence ID" value="RTR18357.1"/>
    <property type="molecule type" value="Genomic_DNA"/>
</dbReference>
<dbReference type="GO" id="GO:0032153">
    <property type="term" value="C:cell division site"/>
    <property type="evidence" value="ECO:0007669"/>
    <property type="project" value="TreeGrafter"/>
</dbReference>
<keyword evidence="1" id="KW-0812">Transmembrane</keyword>
<evidence type="ECO:0000313" key="2">
    <source>
        <dbReference type="EMBL" id="RTR18357.1"/>
    </source>
</evidence>
<keyword evidence="1" id="KW-0472">Membrane</keyword>
<evidence type="ECO:0000313" key="3">
    <source>
        <dbReference type="Proteomes" id="UP000277007"/>
    </source>
</evidence>
<keyword evidence="3" id="KW-1185">Reference proteome</keyword>
<feature type="transmembrane region" description="Helical" evidence="1">
    <location>
        <begin position="238"/>
        <end position="260"/>
    </location>
</feature>
<dbReference type="PANTHER" id="PTHR47755">
    <property type="entry name" value="CELL DIVISION PROTEIN FTSX"/>
    <property type="match status" value="1"/>
</dbReference>
<evidence type="ECO:0000256" key="1">
    <source>
        <dbReference type="SAM" id="Phobius"/>
    </source>
</evidence>
<keyword evidence="1" id="KW-1133">Transmembrane helix</keyword>
<dbReference type="GO" id="GO:0016020">
    <property type="term" value="C:membrane"/>
    <property type="evidence" value="ECO:0007669"/>
    <property type="project" value="InterPro"/>
</dbReference>
<gene>
    <name evidence="2" type="ORF">EJ903_16010</name>
</gene>
<feature type="transmembrane region" description="Helical" evidence="1">
    <location>
        <begin position="280"/>
        <end position="304"/>
    </location>
</feature>
<comment type="caution">
    <text evidence="2">The sequence shown here is derived from an EMBL/GenBank/DDBJ whole genome shotgun (WGS) entry which is preliminary data.</text>
</comment>
<reference evidence="2 3" key="1">
    <citation type="submission" date="2018-12" db="EMBL/GenBank/DDBJ databases">
        <authorList>
            <person name="Yang Y."/>
        </authorList>
    </citation>
    <scope>NUCLEOTIDE SEQUENCE [LARGE SCALE GENOMIC DNA]</scope>
    <source>
        <strain evidence="2 3">L-25-5w-1</strain>
    </source>
</reference>
<accession>A0A431VF75</accession>
<dbReference type="RefSeq" id="WP_126617217.1">
    <property type="nucleotide sequence ID" value="NZ_JBHUCY010000021.1"/>
</dbReference>
<dbReference type="Proteomes" id="UP000277007">
    <property type="component" value="Unassembled WGS sequence"/>
</dbReference>
<feature type="transmembrane region" description="Helical" evidence="1">
    <location>
        <begin position="182"/>
        <end position="204"/>
    </location>
</feature>
<feature type="transmembrane region" description="Helical" evidence="1">
    <location>
        <begin position="21"/>
        <end position="43"/>
    </location>
</feature>
<name>A0A431VF75_9PROT</name>
<protein>
    <recommendedName>
        <fullName evidence="4">Cell division transport system permease protein</fullName>
    </recommendedName>
</protein>
<evidence type="ECO:0008006" key="4">
    <source>
        <dbReference type="Google" id="ProtNLM"/>
    </source>
</evidence>
<proteinExistence type="predicted"/>
<dbReference type="OrthoDB" id="9814843at2"/>